<dbReference type="PANTHER" id="PTHR38848">
    <property type="entry name" value="G-PROTEIN COUPLED RECEPTORS FAMILY 3 PROFILE DOMAIN-CONTAINING PROTEIN"/>
    <property type="match status" value="1"/>
</dbReference>
<dbReference type="OrthoDB" id="3210850at2759"/>
<dbReference type="EMBL" id="NHYE01001431">
    <property type="protein sequence ID" value="PPQ95208.1"/>
    <property type="molecule type" value="Genomic_DNA"/>
</dbReference>
<accession>A0A409XWS1</accession>
<comment type="caution">
    <text evidence="3">The sequence shown here is derived from an EMBL/GenBank/DDBJ whole genome shotgun (WGS) entry which is preliminary data.</text>
</comment>
<feature type="region of interest" description="Disordered" evidence="1">
    <location>
        <begin position="380"/>
        <end position="403"/>
    </location>
</feature>
<feature type="transmembrane region" description="Helical" evidence="2">
    <location>
        <begin position="175"/>
        <end position="195"/>
    </location>
</feature>
<feature type="transmembrane region" description="Helical" evidence="2">
    <location>
        <begin position="207"/>
        <end position="232"/>
    </location>
</feature>
<keyword evidence="2" id="KW-0812">Transmembrane</keyword>
<dbReference type="Proteomes" id="UP000284706">
    <property type="component" value="Unassembled WGS sequence"/>
</dbReference>
<dbReference type="PANTHER" id="PTHR38848:SF3">
    <property type="entry name" value="G-PROTEIN COUPLED RECEPTORS FAMILY 3 PROFILE DOMAIN-CONTAINING PROTEIN"/>
    <property type="match status" value="1"/>
</dbReference>
<feature type="transmembrane region" description="Helical" evidence="2">
    <location>
        <begin position="238"/>
        <end position="259"/>
    </location>
</feature>
<sequence>MSAAPHAVFFPSTGLQVMTALIHFIGITVITHCLSRRLQHESLTIQGIRTMPWPRLAVILMFCDSWLFMITSGILVFGIGLEYSMAVCTIASYLCPVFYSTSKFFVYAFLAEKVHIVWSPTVGIRRFESPVYLVCMVTVSLYCIVMTLMLGGPIHEAEANGACVIGLKPLASIPILVYDIYINIFLTTMFLYPLLRSKVMSTGIRRLANRTFIAAILGLTTSTVNIVVLIILHGRELGWVNLGACAGDIILNGVAIFWVSGSKSKEPQSSSGAAERGARRQVGNTYSTHNVDSVHYTQNPKSSLAPQPETNTTSTFPKYSEGELEARPGHFKKQSISWVDRLFARDRTKDTQLKVRLLHSPSFLEVNLLNQIAVTTEFETEQSQIELQARPDSHSELDDDKSP</sequence>
<evidence type="ECO:0000256" key="1">
    <source>
        <dbReference type="SAM" id="MobiDB-lite"/>
    </source>
</evidence>
<keyword evidence="2" id="KW-0472">Membrane</keyword>
<dbReference type="AlphaFoldDB" id="A0A409XWS1"/>
<keyword evidence="4" id="KW-1185">Reference proteome</keyword>
<dbReference type="InParanoid" id="A0A409XWS1"/>
<proteinExistence type="predicted"/>
<name>A0A409XWS1_9AGAR</name>
<feature type="transmembrane region" description="Helical" evidence="2">
    <location>
        <begin position="83"/>
        <end position="110"/>
    </location>
</feature>
<feature type="transmembrane region" description="Helical" evidence="2">
    <location>
        <begin position="56"/>
        <end position="77"/>
    </location>
</feature>
<reference evidence="3 4" key="1">
    <citation type="journal article" date="2018" name="Evol. Lett.">
        <title>Horizontal gene cluster transfer increased hallucinogenic mushroom diversity.</title>
        <authorList>
            <person name="Reynolds H.T."/>
            <person name="Vijayakumar V."/>
            <person name="Gluck-Thaler E."/>
            <person name="Korotkin H.B."/>
            <person name="Matheny P.B."/>
            <person name="Slot J.C."/>
        </authorList>
    </citation>
    <scope>NUCLEOTIDE SEQUENCE [LARGE SCALE GENOMIC DNA]</scope>
    <source>
        <strain evidence="3 4">SRW20</strain>
    </source>
</reference>
<feature type="region of interest" description="Disordered" evidence="1">
    <location>
        <begin position="290"/>
        <end position="324"/>
    </location>
</feature>
<keyword evidence="2" id="KW-1133">Transmembrane helix</keyword>
<protein>
    <recommendedName>
        <fullName evidence="5">G-protein coupled receptors family 1 profile domain-containing protein</fullName>
    </recommendedName>
</protein>
<gene>
    <name evidence="3" type="ORF">CVT26_014899</name>
</gene>
<evidence type="ECO:0000256" key="2">
    <source>
        <dbReference type="SAM" id="Phobius"/>
    </source>
</evidence>
<organism evidence="3 4">
    <name type="scientific">Gymnopilus dilepis</name>
    <dbReference type="NCBI Taxonomy" id="231916"/>
    <lineage>
        <taxon>Eukaryota</taxon>
        <taxon>Fungi</taxon>
        <taxon>Dikarya</taxon>
        <taxon>Basidiomycota</taxon>
        <taxon>Agaricomycotina</taxon>
        <taxon>Agaricomycetes</taxon>
        <taxon>Agaricomycetidae</taxon>
        <taxon>Agaricales</taxon>
        <taxon>Agaricineae</taxon>
        <taxon>Hymenogastraceae</taxon>
        <taxon>Gymnopilus</taxon>
    </lineage>
</organism>
<feature type="compositionally biased region" description="Polar residues" evidence="1">
    <location>
        <begin position="290"/>
        <end position="317"/>
    </location>
</feature>
<feature type="compositionally biased region" description="Basic and acidic residues" evidence="1">
    <location>
        <begin position="389"/>
        <end position="403"/>
    </location>
</feature>
<feature type="transmembrane region" description="Helical" evidence="2">
    <location>
        <begin position="131"/>
        <end position="155"/>
    </location>
</feature>
<evidence type="ECO:0008006" key="5">
    <source>
        <dbReference type="Google" id="ProtNLM"/>
    </source>
</evidence>
<feature type="transmembrane region" description="Helical" evidence="2">
    <location>
        <begin position="15"/>
        <end position="35"/>
    </location>
</feature>
<evidence type="ECO:0000313" key="4">
    <source>
        <dbReference type="Proteomes" id="UP000284706"/>
    </source>
</evidence>
<evidence type="ECO:0000313" key="3">
    <source>
        <dbReference type="EMBL" id="PPQ95208.1"/>
    </source>
</evidence>